<name>A0A4Y2Q059_ARAVE</name>
<dbReference type="AlphaFoldDB" id="A0A4Y2Q059"/>
<dbReference type="Proteomes" id="UP000499080">
    <property type="component" value="Unassembled WGS sequence"/>
</dbReference>
<evidence type="ECO:0000313" key="3">
    <source>
        <dbReference type="Proteomes" id="UP000499080"/>
    </source>
</evidence>
<reference evidence="2 3" key="1">
    <citation type="journal article" date="2019" name="Sci. Rep.">
        <title>Orb-weaving spider Araneus ventricosus genome elucidates the spidroin gene catalogue.</title>
        <authorList>
            <person name="Kono N."/>
            <person name="Nakamura H."/>
            <person name="Ohtoshi R."/>
            <person name="Moran D.A.P."/>
            <person name="Shinohara A."/>
            <person name="Yoshida Y."/>
            <person name="Fujiwara M."/>
            <person name="Mori M."/>
            <person name="Tomita M."/>
            <person name="Arakawa K."/>
        </authorList>
    </citation>
    <scope>NUCLEOTIDE SEQUENCE [LARGE SCALE GENOMIC DNA]</scope>
</reference>
<evidence type="ECO:0000313" key="2">
    <source>
        <dbReference type="EMBL" id="GBN56513.1"/>
    </source>
</evidence>
<protein>
    <submittedName>
        <fullName evidence="2">Uncharacterized protein</fullName>
    </submittedName>
</protein>
<feature type="region of interest" description="Disordered" evidence="1">
    <location>
        <begin position="1"/>
        <end position="20"/>
    </location>
</feature>
<comment type="caution">
    <text evidence="2">The sequence shown here is derived from an EMBL/GenBank/DDBJ whole genome shotgun (WGS) entry which is preliminary data.</text>
</comment>
<accession>A0A4Y2Q059</accession>
<sequence>EANDHPTLVDFLHQDTDVIS</sequence>
<organism evidence="2 3">
    <name type="scientific">Araneus ventricosus</name>
    <name type="common">Orbweaver spider</name>
    <name type="synonym">Epeira ventricosa</name>
    <dbReference type="NCBI Taxonomy" id="182803"/>
    <lineage>
        <taxon>Eukaryota</taxon>
        <taxon>Metazoa</taxon>
        <taxon>Ecdysozoa</taxon>
        <taxon>Arthropoda</taxon>
        <taxon>Chelicerata</taxon>
        <taxon>Arachnida</taxon>
        <taxon>Araneae</taxon>
        <taxon>Araneomorphae</taxon>
        <taxon>Entelegynae</taxon>
        <taxon>Araneoidea</taxon>
        <taxon>Araneidae</taxon>
        <taxon>Araneus</taxon>
    </lineage>
</organism>
<proteinExistence type="predicted"/>
<dbReference type="EMBL" id="BGPR01135827">
    <property type="protein sequence ID" value="GBN56513.1"/>
    <property type="molecule type" value="Genomic_DNA"/>
</dbReference>
<feature type="non-terminal residue" evidence="2">
    <location>
        <position position="1"/>
    </location>
</feature>
<evidence type="ECO:0000256" key="1">
    <source>
        <dbReference type="SAM" id="MobiDB-lite"/>
    </source>
</evidence>
<gene>
    <name evidence="2" type="ORF">AVEN_185245_1</name>
</gene>
<keyword evidence="3" id="KW-1185">Reference proteome</keyword>